<keyword evidence="2 4" id="KW-0238">DNA-binding</keyword>
<keyword evidence="1" id="KW-0805">Transcription regulation</keyword>
<dbReference type="PROSITE" id="PS50977">
    <property type="entry name" value="HTH_TETR_2"/>
    <property type="match status" value="1"/>
</dbReference>
<dbReference type="InterPro" id="IPR050109">
    <property type="entry name" value="HTH-type_TetR-like_transc_reg"/>
</dbReference>
<evidence type="ECO:0000313" key="7">
    <source>
        <dbReference type="Proteomes" id="UP000233491"/>
    </source>
</evidence>
<dbReference type="PANTHER" id="PTHR30055:SF234">
    <property type="entry name" value="HTH-TYPE TRANSCRIPTIONAL REGULATOR BETI"/>
    <property type="match status" value="1"/>
</dbReference>
<dbReference type="Gene3D" id="1.10.357.10">
    <property type="entry name" value="Tetracycline Repressor, domain 2"/>
    <property type="match status" value="1"/>
</dbReference>
<dbReference type="RefSeq" id="WP_101291093.1">
    <property type="nucleotide sequence ID" value="NZ_FOUQ01000010.1"/>
</dbReference>
<reference evidence="6 7" key="1">
    <citation type="submission" date="2017-12" db="EMBL/GenBank/DDBJ databases">
        <title>Anaerobic carbon monoxide metabolism by Pleomorphomonas carboxyditropha sp. nov., a new mesophilic hydrogenogenic carboxidotroph.</title>
        <authorList>
            <person name="Esquivel-Elizondo S."/>
            <person name="Krajmalnik-Brown R."/>
        </authorList>
    </citation>
    <scope>NUCLEOTIDE SEQUENCE [LARGE SCALE GENOMIC DNA]</scope>
    <source>
        <strain evidence="6 7">R5-392</strain>
    </source>
</reference>
<keyword evidence="3" id="KW-0804">Transcription</keyword>
<evidence type="ECO:0000259" key="5">
    <source>
        <dbReference type="PROSITE" id="PS50977"/>
    </source>
</evidence>
<dbReference type="PRINTS" id="PR00455">
    <property type="entry name" value="HTHTETR"/>
</dbReference>
<evidence type="ECO:0000256" key="2">
    <source>
        <dbReference type="ARBA" id="ARBA00023125"/>
    </source>
</evidence>
<dbReference type="PANTHER" id="PTHR30055">
    <property type="entry name" value="HTH-TYPE TRANSCRIPTIONAL REGULATOR RUTR"/>
    <property type="match status" value="1"/>
</dbReference>
<evidence type="ECO:0000256" key="4">
    <source>
        <dbReference type="PROSITE-ProRule" id="PRU00335"/>
    </source>
</evidence>
<dbReference type="AlphaFoldDB" id="A0A1I4V4B3"/>
<protein>
    <submittedName>
        <fullName evidence="6">TetR/AcrR family transcriptional regulator</fullName>
    </submittedName>
</protein>
<evidence type="ECO:0000256" key="3">
    <source>
        <dbReference type="ARBA" id="ARBA00023163"/>
    </source>
</evidence>
<organism evidence="6 7">
    <name type="scientific">Pleomorphomonas diazotrophica</name>
    <dbReference type="NCBI Taxonomy" id="1166257"/>
    <lineage>
        <taxon>Bacteria</taxon>
        <taxon>Pseudomonadati</taxon>
        <taxon>Pseudomonadota</taxon>
        <taxon>Alphaproteobacteria</taxon>
        <taxon>Hyphomicrobiales</taxon>
        <taxon>Pleomorphomonadaceae</taxon>
        <taxon>Pleomorphomonas</taxon>
    </lineage>
</organism>
<gene>
    <name evidence="6" type="ORF">CXZ10_19720</name>
</gene>
<dbReference type="EMBL" id="PJNW01000018">
    <property type="protein sequence ID" value="PKR87435.1"/>
    <property type="molecule type" value="Genomic_DNA"/>
</dbReference>
<accession>A0A1I4V4B3</accession>
<dbReference type="InterPro" id="IPR009057">
    <property type="entry name" value="Homeodomain-like_sf"/>
</dbReference>
<keyword evidence="7" id="KW-1185">Reference proteome</keyword>
<dbReference type="GO" id="GO:0003700">
    <property type="term" value="F:DNA-binding transcription factor activity"/>
    <property type="evidence" value="ECO:0007669"/>
    <property type="project" value="TreeGrafter"/>
</dbReference>
<comment type="caution">
    <text evidence="6">The sequence shown here is derived from an EMBL/GenBank/DDBJ whole genome shotgun (WGS) entry which is preliminary data.</text>
</comment>
<dbReference type="GO" id="GO:0000976">
    <property type="term" value="F:transcription cis-regulatory region binding"/>
    <property type="evidence" value="ECO:0007669"/>
    <property type="project" value="TreeGrafter"/>
</dbReference>
<dbReference type="Pfam" id="PF00440">
    <property type="entry name" value="TetR_N"/>
    <property type="match status" value="1"/>
</dbReference>
<dbReference type="Proteomes" id="UP000233491">
    <property type="component" value="Unassembled WGS sequence"/>
</dbReference>
<dbReference type="SUPFAM" id="SSF46689">
    <property type="entry name" value="Homeodomain-like"/>
    <property type="match status" value="1"/>
</dbReference>
<dbReference type="InterPro" id="IPR001647">
    <property type="entry name" value="HTH_TetR"/>
</dbReference>
<feature type="DNA-binding region" description="H-T-H motif" evidence="4">
    <location>
        <begin position="29"/>
        <end position="48"/>
    </location>
</feature>
<feature type="domain" description="HTH tetR-type" evidence="5">
    <location>
        <begin position="6"/>
        <end position="66"/>
    </location>
</feature>
<evidence type="ECO:0000256" key="1">
    <source>
        <dbReference type="ARBA" id="ARBA00023015"/>
    </source>
</evidence>
<dbReference type="OrthoDB" id="9802802at2"/>
<sequence length="228" mass="24541">MRRKDPDRLATLADAALAVFTERGYRLTQVADIAAAAGVSAGSIYNYAEGKDALLKLAVLRAAGRLSEVTPPLAAPGLDGVVALIDAILTPVTLDWPVLTPAGRDPALPFRATLSAIVDETFAFLAARYRLIWLLDRLSLEMDAVRDIHVLGAKTRFLRQLTAFLALHIQDDEAAVAAVARGILEVIVWFAMHRHRDRLFPALGDEKALALARRLVLDGAAGGATTSR</sequence>
<evidence type="ECO:0000313" key="6">
    <source>
        <dbReference type="EMBL" id="PKR87435.1"/>
    </source>
</evidence>
<proteinExistence type="predicted"/>
<name>A0A1I4V4B3_9HYPH</name>